<dbReference type="NCBIfam" id="TIGR02348">
    <property type="entry name" value="GroEL"/>
    <property type="match status" value="1"/>
</dbReference>
<dbReference type="PROSITE" id="PS00296">
    <property type="entry name" value="CHAPERONINS_CPN60"/>
    <property type="match status" value="1"/>
</dbReference>
<gene>
    <name evidence="6" type="ORF">GLOINDRAFT_115691</name>
</gene>
<dbReference type="InterPro" id="IPR027413">
    <property type="entry name" value="GROEL-like_equatorial_sf"/>
</dbReference>
<proteinExistence type="inferred from homology"/>
<organism evidence="6">
    <name type="scientific">Rhizophagus irregularis (strain DAOM 181602 / DAOM 197198 / MUCL 43194)</name>
    <name type="common">Arbuscular mycorrhizal fungus</name>
    <name type="synonym">Glomus intraradices</name>
    <dbReference type="NCBI Taxonomy" id="747089"/>
    <lineage>
        <taxon>Eukaryota</taxon>
        <taxon>Fungi</taxon>
        <taxon>Fungi incertae sedis</taxon>
        <taxon>Mucoromycota</taxon>
        <taxon>Glomeromycotina</taxon>
        <taxon>Glomeromycetes</taxon>
        <taxon>Glomerales</taxon>
        <taxon>Glomeraceae</taxon>
        <taxon>Rhizophagus</taxon>
    </lineage>
</organism>
<dbReference type="GO" id="GO:0042026">
    <property type="term" value="P:protein refolding"/>
    <property type="evidence" value="ECO:0007669"/>
    <property type="project" value="InterPro"/>
</dbReference>
<dbReference type="GO" id="GO:0140662">
    <property type="term" value="F:ATP-dependent protein folding chaperone"/>
    <property type="evidence" value="ECO:0007669"/>
    <property type="project" value="InterPro"/>
</dbReference>
<keyword evidence="4" id="KW-0143">Chaperone</keyword>
<dbReference type="NCBIfam" id="NF009488">
    <property type="entry name" value="PRK12850.1"/>
    <property type="match status" value="1"/>
</dbReference>
<dbReference type="NCBIfam" id="NF009487">
    <property type="entry name" value="PRK12849.1"/>
    <property type="match status" value="1"/>
</dbReference>
<evidence type="ECO:0000256" key="5">
    <source>
        <dbReference type="RuleBase" id="RU000418"/>
    </source>
</evidence>
<dbReference type="InterPro" id="IPR018370">
    <property type="entry name" value="Chaperonin_Cpn60_CS"/>
</dbReference>
<evidence type="ECO:0000256" key="2">
    <source>
        <dbReference type="ARBA" id="ARBA00022741"/>
    </source>
</evidence>
<dbReference type="Gene3D" id="3.50.7.10">
    <property type="entry name" value="GroEL"/>
    <property type="match status" value="1"/>
</dbReference>
<dbReference type="Gene3D" id="3.30.260.10">
    <property type="entry name" value="TCP-1-like chaperonin intermediate domain"/>
    <property type="match status" value="1"/>
</dbReference>
<evidence type="ECO:0000256" key="3">
    <source>
        <dbReference type="ARBA" id="ARBA00022840"/>
    </source>
</evidence>
<dbReference type="VEuPathDB" id="FungiDB:RhiirFUN_004647"/>
<dbReference type="PRINTS" id="PR00298">
    <property type="entry name" value="CHAPERONIN60"/>
</dbReference>
<dbReference type="eggNOG" id="KOG0356">
    <property type="taxonomic scope" value="Eukaryota"/>
</dbReference>
<dbReference type="InterPro" id="IPR027409">
    <property type="entry name" value="GroEL-like_apical_dom_sf"/>
</dbReference>
<name>U9V2W9_RHIID</name>
<dbReference type="InterPro" id="IPR002423">
    <property type="entry name" value="Cpn60/GroEL/TCP-1"/>
</dbReference>
<accession>U9V2W9</accession>
<dbReference type="SUPFAM" id="SSF52029">
    <property type="entry name" value="GroEL apical domain-like"/>
    <property type="match status" value="1"/>
</dbReference>
<dbReference type="NCBIfam" id="NF009489">
    <property type="entry name" value="PRK12851.1"/>
    <property type="match status" value="1"/>
</dbReference>
<dbReference type="InterPro" id="IPR027410">
    <property type="entry name" value="TCP-1-like_intermed_sf"/>
</dbReference>
<dbReference type="PANTHER" id="PTHR45633">
    <property type="entry name" value="60 KDA HEAT SHOCK PROTEIN, MITOCHONDRIAL"/>
    <property type="match status" value="1"/>
</dbReference>
<dbReference type="Pfam" id="PF00118">
    <property type="entry name" value="Cpn60_TCP1"/>
    <property type="match status" value="1"/>
</dbReference>
<evidence type="ECO:0000256" key="4">
    <source>
        <dbReference type="ARBA" id="ARBA00023186"/>
    </source>
</evidence>
<dbReference type="EMBL" id="KI275757">
    <property type="protein sequence ID" value="ESA22226.1"/>
    <property type="molecule type" value="Genomic_DNA"/>
</dbReference>
<keyword evidence="2" id="KW-0547">Nucleotide-binding</keyword>
<dbReference type="HAMAP" id="MF_00600">
    <property type="entry name" value="CH60"/>
    <property type="match status" value="1"/>
</dbReference>
<evidence type="ECO:0000256" key="1">
    <source>
        <dbReference type="ARBA" id="ARBA00006607"/>
    </source>
</evidence>
<evidence type="ECO:0000313" key="6">
    <source>
        <dbReference type="EMBL" id="ESA22226.1"/>
    </source>
</evidence>
<dbReference type="FunFam" id="1.10.560.10:FF:000001">
    <property type="entry name" value="60 kDa chaperonin"/>
    <property type="match status" value="1"/>
</dbReference>
<reference evidence="6" key="1">
    <citation type="submission" date="2013-07" db="EMBL/GenBank/DDBJ databases">
        <title>The genome of an arbuscular mycorrhizal fungus provides insights into the evolution of the oldest plant symbiosis.</title>
        <authorList>
            <consortium name="DOE Joint Genome Institute"/>
            <person name="Tisserant E."/>
            <person name="Malbreil M."/>
            <person name="Kuo A."/>
            <person name="Kohler A."/>
            <person name="Symeonidi A."/>
            <person name="Balestrini R."/>
            <person name="Charron P."/>
            <person name="Duensing N."/>
            <person name="Frei-dit-Frey N."/>
            <person name="Gianinazzi-Pearson V."/>
            <person name="Gilbert B."/>
            <person name="Handa Y."/>
            <person name="Hijri M."/>
            <person name="Kaul R."/>
            <person name="Kawaguchi M."/>
            <person name="Krajinski F."/>
            <person name="Lammers P."/>
            <person name="Lapierre D."/>
            <person name="Masclaux F.G."/>
            <person name="Murat C."/>
            <person name="Morin E."/>
            <person name="Ndikumana S."/>
            <person name="Pagni M."/>
            <person name="Petitpierre D."/>
            <person name="Requena N."/>
            <person name="Rosikiewicz P."/>
            <person name="Riley R."/>
            <person name="Saito K."/>
            <person name="San Clemente H."/>
            <person name="Shapiro H."/>
            <person name="van Tuinen D."/>
            <person name="Becard G."/>
            <person name="Bonfante P."/>
            <person name="Paszkowski U."/>
            <person name="Shachar-Hill Y."/>
            <person name="Young J.P."/>
            <person name="Sanders I.R."/>
            <person name="Henrissat B."/>
            <person name="Rensing S.A."/>
            <person name="Grigoriev I.V."/>
            <person name="Corradi N."/>
            <person name="Roux C."/>
            <person name="Martin F."/>
        </authorList>
    </citation>
    <scope>NUCLEOTIDE SEQUENCE</scope>
    <source>
        <strain evidence="6">DAOM 197198</strain>
    </source>
</reference>
<dbReference type="HOGENOM" id="CLU_016503_3_0_1"/>
<dbReference type="SUPFAM" id="SSF54849">
    <property type="entry name" value="GroEL-intermediate domain like"/>
    <property type="match status" value="1"/>
</dbReference>
<dbReference type="NCBIfam" id="NF000592">
    <property type="entry name" value="PRK00013.1"/>
    <property type="match status" value="1"/>
</dbReference>
<dbReference type="AlphaFoldDB" id="U9V2W9"/>
<dbReference type="Gene3D" id="1.10.560.10">
    <property type="entry name" value="GroEL-like equatorial domain"/>
    <property type="match status" value="1"/>
</dbReference>
<dbReference type="InterPro" id="IPR001844">
    <property type="entry name" value="Cpn60/GroEL"/>
</dbReference>
<sequence>MQRVSQFFNKAPHITISPSLSMVSRNSKRPFLSRFYATHKDLKFGVEGRASLLKGVDILAKAVAVTLGPKGRNVLIEQPYGSPKITKDGVTVAKSISLKDKFENLGARLVQDVANKTNEMAGDGTTTATILTRAIFVEGVKNVAAGCNPMDLRRGVQMAVDSIVKFLREKSRVITTSEEIAQVATISANGDTHVGKLIANAMEKVGKEGVITVKEGKTIEDELEITEGMRFDRGYISPYFITEAKTQKVEFEKPLILLSEKKISVLQDILPALETSSTQRRPLLIISEDIDGEALAACILNKLRGNIQVAAVKAPGFGDNRKSILGDLAILTGGTVFSDELDIKLERATPDLFGSTGSVTITKEDTILLNGDGSKDFINQRCEQIRAAINDASVSDYEKEKLQERLAKLSGGVAVIKVGGSSELEVGEKKDRFVDALNATRAAVEEGTVPGGGVALLKSIKCLDNLSPANFDQKLGIDIVKSALQKPAKTIVDNAGEEGAVIVGKILDNHVDDFNYGYDAAKGEYGDLVSRGIVDPLKVVRTALVDASGVASLLTTTECMITEAPGL</sequence>
<keyword evidence="3" id="KW-0067">ATP-binding</keyword>
<dbReference type="CDD" id="cd03344">
    <property type="entry name" value="GroEL"/>
    <property type="match status" value="1"/>
</dbReference>
<dbReference type="GO" id="GO:0005524">
    <property type="term" value="F:ATP binding"/>
    <property type="evidence" value="ECO:0007669"/>
    <property type="project" value="UniProtKB-KW"/>
</dbReference>
<evidence type="ECO:0008006" key="7">
    <source>
        <dbReference type="Google" id="ProtNLM"/>
    </source>
</evidence>
<dbReference type="SUPFAM" id="SSF48592">
    <property type="entry name" value="GroEL equatorial domain-like"/>
    <property type="match status" value="1"/>
</dbReference>
<dbReference type="FunFam" id="3.50.7.10:FF:000001">
    <property type="entry name" value="60 kDa chaperonin"/>
    <property type="match status" value="1"/>
</dbReference>
<comment type="similarity">
    <text evidence="1 5">Belongs to the chaperonin (HSP60) family.</text>
</comment>
<protein>
    <recommendedName>
        <fullName evidence="7">Heat shock protein 60</fullName>
    </recommendedName>
</protein>